<reference evidence="3 4" key="1">
    <citation type="submission" date="2017-12" db="EMBL/GenBank/DDBJ databases">
        <title>Hemimetabolous genomes reveal molecular basis of termite eusociality.</title>
        <authorList>
            <person name="Harrison M.C."/>
            <person name="Jongepier E."/>
            <person name="Robertson H.M."/>
            <person name="Arning N."/>
            <person name="Bitard-Feildel T."/>
            <person name="Chao H."/>
            <person name="Childers C.P."/>
            <person name="Dinh H."/>
            <person name="Doddapaneni H."/>
            <person name="Dugan S."/>
            <person name="Gowin J."/>
            <person name="Greiner C."/>
            <person name="Han Y."/>
            <person name="Hu H."/>
            <person name="Hughes D.S.T."/>
            <person name="Huylmans A.-K."/>
            <person name="Kemena C."/>
            <person name="Kremer L.P.M."/>
            <person name="Lee S.L."/>
            <person name="Lopez-Ezquerra A."/>
            <person name="Mallet L."/>
            <person name="Monroy-Kuhn J.M."/>
            <person name="Moser A."/>
            <person name="Murali S.C."/>
            <person name="Muzny D.M."/>
            <person name="Otani S."/>
            <person name="Piulachs M.-D."/>
            <person name="Poelchau M."/>
            <person name="Qu J."/>
            <person name="Schaub F."/>
            <person name="Wada-Katsumata A."/>
            <person name="Worley K.C."/>
            <person name="Xie Q."/>
            <person name="Ylla G."/>
            <person name="Poulsen M."/>
            <person name="Gibbs R.A."/>
            <person name="Schal C."/>
            <person name="Richards S."/>
            <person name="Belles X."/>
            <person name="Korb J."/>
            <person name="Bornberg-Bauer E."/>
        </authorList>
    </citation>
    <scope>NUCLEOTIDE SEQUENCE [LARGE SCALE GENOMIC DNA]</scope>
    <source>
        <tissue evidence="3">Whole body</tissue>
    </source>
</reference>
<feature type="compositionally biased region" description="Basic and acidic residues" evidence="2">
    <location>
        <begin position="87"/>
        <end position="104"/>
    </location>
</feature>
<dbReference type="PANTHER" id="PTHR10337:SF6">
    <property type="entry name" value="CENTROSOMAL PROTEIN OF 152 KDA"/>
    <property type="match status" value="1"/>
</dbReference>
<feature type="region of interest" description="Disordered" evidence="2">
    <location>
        <begin position="21"/>
        <end position="40"/>
    </location>
</feature>
<dbReference type="InParanoid" id="A0A2J7RFV1"/>
<keyword evidence="1" id="KW-0175">Coiled coil</keyword>
<gene>
    <name evidence="3" type="ORF">B7P43_G05642</name>
</gene>
<dbReference type="GO" id="GO:0007099">
    <property type="term" value="P:centriole replication"/>
    <property type="evidence" value="ECO:0007669"/>
    <property type="project" value="TreeGrafter"/>
</dbReference>
<dbReference type="InterPro" id="IPR051235">
    <property type="entry name" value="CEP152/SHC-Transforming"/>
</dbReference>
<evidence type="ECO:0000256" key="1">
    <source>
        <dbReference type="SAM" id="Coils"/>
    </source>
</evidence>
<name>A0A2J7RFV1_9NEOP</name>
<evidence type="ECO:0000313" key="3">
    <source>
        <dbReference type="EMBL" id="PNF39702.1"/>
    </source>
</evidence>
<accession>A0A2J7RFV1</accession>
<dbReference type="Proteomes" id="UP000235965">
    <property type="component" value="Unassembled WGS sequence"/>
</dbReference>
<dbReference type="GO" id="GO:0005813">
    <property type="term" value="C:centrosome"/>
    <property type="evidence" value="ECO:0007669"/>
    <property type="project" value="TreeGrafter"/>
</dbReference>
<dbReference type="EMBL" id="NEVH01004410">
    <property type="protein sequence ID" value="PNF39700.1"/>
    <property type="molecule type" value="Genomic_DNA"/>
</dbReference>
<protein>
    <submittedName>
        <fullName evidence="3">Uncharacterized protein</fullName>
    </submittedName>
</protein>
<dbReference type="STRING" id="105785.A0A2J7RFV1"/>
<proteinExistence type="predicted"/>
<feature type="non-terminal residue" evidence="3">
    <location>
        <position position="490"/>
    </location>
</feature>
<feature type="coiled-coil region" evidence="1">
    <location>
        <begin position="144"/>
        <end position="245"/>
    </location>
</feature>
<dbReference type="EMBL" id="NEVH01004410">
    <property type="protein sequence ID" value="PNF39701.1"/>
    <property type="molecule type" value="Genomic_DNA"/>
</dbReference>
<comment type="caution">
    <text evidence="3">The sequence shown here is derived from an EMBL/GenBank/DDBJ whole genome shotgun (WGS) entry which is preliminary data.</text>
</comment>
<dbReference type="PANTHER" id="PTHR10337">
    <property type="entry name" value="SHC TRANSFORMING PROTEIN"/>
    <property type="match status" value="1"/>
</dbReference>
<evidence type="ECO:0000313" key="4">
    <source>
        <dbReference type="Proteomes" id="UP000235965"/>
    </source>
</evidence>
<dbReference type="OrthoDB" id="8188544at2759"/>
<keyword evidence="4" id="KW-1185">Reference proteome</keyword>
<feature type="region of interest" description="Disordered" evidence="2">
    <location>
        <begin position="59"/>
        <end position="108"/>
    </location>
</feature>
<dbReference type="AlphaFoldDB" id="A0A2J7RFV1"/>
<evidence type="ECO:0000256" key="2">
    <source>
        <dbReference type="SAM" id="MobiDB-lite"/>
    </source>
</evidence>
<dbReference type="EMBL" id="NEVH01004410">
    <property type="protein sequence ID" value="PNF39702.1"/>
    <property type="molecule type" value="Genomic_DNA"/>
</dbReference>
<organism evidence="3 4">
    <name type="scientific">Cryptotermes secundus</name>
    <dbReference type="NCBI Taxonomy" id="105785"/>
    <lineage>
        <taxon>Eukaryota</taxon>
        <taxon>Metazoa</taxon>
        <taxon>Ecdysozoa</taxon>
        <taxon>Arthropoda</taxon>
        <taxon>Hexapoda</taxon>
        <taxon>Insecta</taxon>
        <taxon>Pterygota</taxon>
        <taxon>Neoptera</taxon>
        <taxon>Polyneoptera</taxon>
        <taxon>Dictyoptera</taxon>
        <taxon>Blattodea</taxon>
        <taxon>Blattoidea</taxon>
        <taxon>Termitoidae</taxon>
        <taxon>Kalotermitidae</taxon>
        <taxon>Cryptotermitinae</taxon>
        <taxon>Cryptotermes</taxon>
    </lineage>
</organism>
<feature type="coiled-coil region" evidence="1">
    <location>
        <begin position="311"/>
        <end position="375"/>
    </location>
</feature>
<sequence length="490" mass="56407">MPLPVMSIFQGSEDLQLDTSLQHLEEDEAEEDQERRNKELHDLLTNAFDDLMDDDLSSLSSSCHSSHVIEGTENRPSVSMEKQPPASERKKNFSGRHSDLKDTGDSSQVSEHYQYCFRNTPYDESNQQYRRTDYGSVEQLQVLYEVRVREVQELAQQVEELKEQAAHEKDQMYRRLALAQAEKERATLQYAQSAQNVVTSREKVLELEKEVETLRLNLENVQQSNLKLSRELDVAHLLVKDLEEKLSLLERGSVSNRDTLLRGVQEKHDKEILSFKSQMESITAKLSAKDSECDGLRQRLTDLTRTHEALLVEKTDTINQLMANLEESQRQCQKLVANVDNGKLVAEKEQLEKNVNKLKMELDTVRSDLKHYEAMAQFGLLGPEDSDSFRMDSKPQPSNDLNIRLRDELQRCLAGLRMKRDEIKRLKAQLLDRDKVIQTMRDQEAAYLAQADSFKVDAKNLLDQLHKCQSAKGNSEDIMKLESQISQLQV</sequence>